<reference evidence="3" key="1">
    <citation type="journal article" date="2019" name="Int. J. Syst. Evol. Microbiol.">
        <title>The Global Catalogue of Microorganisms (GCM) 10K type strain sequencing project: providing services to taxonomists for standard genome sequencing and annotation.</title>
        <authorList>
            <consortium name="The Broad Institute Genomics Platform"/>
            <consortium name="The Broad Institute Genome Sequencing Center for Infectious Disease"/>
            <person name="Wu L."/>
            <person name="Ma J."/>
        </authorList>
    </citation>
    <scope>NUCLEOTIDE SEQUENCE [LARGE SCALE GENOMIC DNA]</scope>
    <source>
        <strain evidence="3">CGMCC 1.15353</strain>
    </source>
</reference>
<dbReference type="Proteomes" id="UP000642571">
    <property type="component" value="Unassembled WGS sequence"/>
</dbReference>
<name>A0ABQ1Q2U0_9BACI</name>
<gene>
    <name evidence="2" type="ORF">GCM10011389_19050</name>
</gene>
<protein>
    <recommendedName>
        <fullName evidence="4">YtzI protein</fullName>
    </recommendedName>
</protein>
<organism evidence="2 3">
    <name type="scientific">Pontibacillus salipaludis</name>
    <dbReference type="NCBI Taxonomy" id="1697394"/>
    <lineage>
        <taxon>Bacteria</taxon>
        <taxon>Bacillati</taxon>
        <taxon>Bacillota</taxon>
        <taxon>Bacilli</taxon>
        <taxon>Bacillales</taxon>
        <taxon>Bacillaceae</taxon>
        <taxon>Pontibacillus</taxon>
    </lineage>
</organism>
<dbReference type="RefSeq" id="WP_188653150.1">
    <property type="nucleotide sequence ID" value="NZ_BMIN01000007.1"/>
</dbReference>
<dbReference type="EMBL" id="BMIN01000007">
    <property type="protein sequence ID" value="GGD11763.1"/>
    <property type="molecule type" value="Genomic_DNA"/>
</dbReference>
<sequence length="55" mass="5982">MVGVIVICLIIMIAVLALTMATISAGYNHKETVDPLPDNPYEDHTNNDTTHKTAD</sequence>
<evidence type="ECO:0008006" key="4">
    <source>
        <dbReference type="Google" id="ProtNLM"/>
    </source>
</evidence>
<evidence type="ECO:0000256" key="1">
    <source>
        <dbReference type="SAM" id="MobiDB-lite"/>
    </source>
</evidence>
<feature type="compositionally biased region" description="Basic and acidic residues" evidence="1">
    <location>
        <begin position="41"/>
        <end position="55"/>
    </location>
</feature>
<evidence type="ECO:0000313" key="2">
    <source>
        <dbReference type="EMBL" id="GGD11763.1"/>
    </source>
</evidence>
<dbReference type="NCBIfam" id="NF033232">
    <property type="entry name" value="small_YtzI"/>
    <property type="match status" value="1"/>
</dbReference>
<accession>A0ABQ1Q2U0</accession>
<keyword evidence="3" id="KW-1185">Reference proteome</keyword>
<dbReference type="InterPro" id="IPR047753">
    <property type="entry name" value="YtzI-like"/>
</dbReference>
<comment type="caution">
    <text evidence="2">The sequence shown here is derived from an EMBL/GenBank/DDBJ whole genome shotgun (WGS) entry which is preliminary data.</text>
</comment>
<proteinExistence type="predicted"/>
<feature type="region of interest" description="Disordered" evidence="1">
    <location>
        <begin position="32"/>
        <end position="55"/>
    </location>
</feature>
<evidence type="ECO:0000313" key="3">
    <source>
        <dbReference type="Proteomes" id="UP000642571"/>
    </source>
</evidence>